<dbReference type="Proteomes" id="UP000006241">
    <property type="component" value="Unassembled WGS sequence"/>
</dbReference>
<organism evidence="6 7">
    <name type="scientific">Sphingobacterium spiritivorum ATCC 33300</name>
    <dbReference type="NCBI Taxonomy" id="525372"/>
    <lineage>
        <taxon>Bacteria</taxon>
        <taxon>Pseudomonadati</taxon>
        <taxon>Bacteroidota</taxon>
        <taxon>Sphingobacteriia</taxon>
        <taxon>Sphingobacteriales</taxon>
        <taxon>Sphingobacteriaceae</taxon>
        <taxon>Sphingobacterium</taxon>
    </lineage>
</organism>
<dbReference type="EMBL" id="ACHB01000099">
    <property type="protein sequence ID" value="EEI89887.1"/>
    <property type="molecule type" value="Genomic_DNA"/>
</dbReference>
<feature type="domain" description="Thioredoxin" evidence="5">
    <location>
        <begin position="316"/>
        <end position="458"/>
    </location>
</feature>
<dbReference type="InterPro" id="IPR013766">
    <property type="entry name" value="Thioredoxin_domain"/>
</dbReference>
<dbReference type="Gene3D" id="3.40.30.10">
    <property type="entry name" value="Glutaredoxin"/>
    <property type="match status" value="1"/>
</dbReference>
<dbReference type="PROSITE" id="PS00194">
    <property type="entry name" value="THIOREDOXIN_1"/>
    <property type="match status" value="1"/>
</dbReference>
<dbReference type="CDD" id="cd02966">
    <property type="entry name" value="TlpA_like_family"/>
    <property type="match status" value="1"/>
</dbReference>
<keyword evidence="4" id="KW-0676">Redox-active center</keyword>
<dbReference type="GO" id="GO:0017004">
    <property type="term" value="P:cytochrome complex assembly"/>
    <property type="evidence" value="ECO:0007669"/>
    <property type="project" value="UniProtKB-KW"/>
</dbReference>
<dbReference type="InterPro" id="IPR017937">
    <property type="entry name" value="Thioredoxin_CS"/>
</dbReference>
<name>C2G4S4_SPHSI</name>
<dbReference type="PANTHER" id="PTHR42852:SF6">
    <property type="entry name" value="THIOL:DISULFIDE INTERCHANGE PROTEIN DSBE"/>
    <property type="match status" value="1"/>
</dbReference>
<sequence length="458" mass="52473">MIKKFLNAAVLVSMSVCLFGQQKANPVQIKGELKYKADNVRLFKVSEGRIIEIANSTVAKSGRFGFLFFPDYEGIYVLGTGNENQQMDNYKFYLKGEDQLDITLMDTTYLLNGTSNSKENTIMKQWFDFTNSLFQKSINFMKVQSTYIDYFPQQEAIIAKSRDFLVGKATGNIRFDKEIKTIMQMDLINYATFFISSSARTVHPKVEEYSPFYATLKTKELAVNTQKIYNYPYGQQVLSSLVWMNMEQDKVGSDGLVKAIEYIPNDTLKGDLVLEYLAQIKDYKRYKSVTDKYGKYLLTKTQKENYISLIAPLLTYDRGTDGFEFDFPDKNGNQISFSSLRGKIVLVDVWATWCGPCKAEFPYLKQLEKDIQGKPIQIVSISVDDNEDKEKWLEIIKKESLGGIQLFAGSKDNFSDYYKINTIPRFLVFDKNGKIVTVDAPRPSDPKLKELLLSEADK</sequence>
<dbReference type="InterPro" id="IPR050553">
    <property type="entry name" value="Thioredoxin_ResA/DsbE_sf"/>
</dbReference>
<dbReference type="AlphaFoldDB" id="C2G4S4"/>
<dbReference type="RefSeq" id="WP_003004577.1">
    <property type="nucleotide sequence ID" value="NZ_GG668630.1"/>
</dbReference>
<keyword evidence="6" id="KW-0575">Peroxidase</keyword>
<dbReference type="PANTHER" id="PTHR42852">
    <property type="entry name" value="THIOL:DISULFIDE INTERCHANGE PROTEIN DSBE"/>
    <property type="match status" value="1"/>
</dbReference>
<protein>
    <submittedName>
        <fullName evidence="6">Antioxidant, AhpC/TSA family</fullName>
        <ecNumber evidence="6">1.11.1.15</ecNumber>
    </submittedName>
</protein>
<comment type="subcellular location">
    <subcellularLocation>
        <location evidence="1">Cell envelope</location>
    </subcellularLocation>
</comment>
<evidence type="ECO:0000256" key="4">
    <source>
        <dbReference type="ARBA" id="ARBA00023284"/>
    </source>
</evidence>
<dbReference type="InterPro" id="IPR036249">
    <property type="entry name" value="Thioredoxin-like_sf"/>
</dbReference>
<dbReference type="SUPFAM" id="SSF52833">
    <property type="entry name" value="Thioredoxin-like"/>
    <property type="match status" value="1"/>
</dbReference>
<evidence type="ECO:0000256" key="1">
    <source>
        <dbReference type="ARBA" id="ARBA00004196"/>
    </source>
</evidence>
<keyword evidence="3" id="KW-1015">Disulfide bond</keyword>
<evidence type="ECO:0000313" key="6">
    <source>
        <dbReference type="EMBL" id="EEI89887.1"/>
    </source>
</evidence>
<reference evidence="6 7" key="1">
    <citation type="submission" date="2009-01" db="EMBL/GenBank/DDBJ databases">
        <authorList>
            <person name="Qin X."/>
            <person name="Bachman B."/>
            <person name="Battles P."/>
            <person name="Bell A."/>
            <person name="Bess C."/>
            <person name="Bickham C."/>
            <person name="Chaboub L."/>
            <person name="Chen D."/>
            <person name="Coyle M."/>
            <person name="Deiros D.R."/>
            <person name="Dinh H."/>
            <person name="Forbes L."/>
            <person name="Fowler G."/>
            <person name="Francisco L."/>
            <person name="Fu Q."/>
            <person name="Gubbala S."/>
            <person name="Hale W."/>
            <person name="Han Y."/>
            <person name="Hemphill L."/>
            <person name="Highlander S.K."/>
            <person name="Hirani K."/>
            <person name="Hogues M."/>
            <person name="Jackson L."/>
            <person name="Jakkamsetti A."/>
            <person name="Javaid M."/>
            <person name="Jiang H."/>
            <person name="Korchina V."/>
            <person name="Kovar C."/>
            <person name="Lara F."/>
            <person name="Lee S."/>
            <person name="Mata R."/>
            <person name="Mathew T."/>
            <person name="Moen C."/>
            <person name="Morales K."/>
            <person name="Munidasa M."/>
            <person name="Nazareth L."/>
            <person name="Ngo R."/>
            <person name="Nguyen L."/>
            <person name="Okwuonu G."/>
            <person name="Ongeri F."/>
            <person name="Patil S."/>
            <person name="Petrosino J."/>
            <person name="Pham C."/>
            <person name="Pham P."/>
            <person name="Pu L.-L."/>
            <person name="Puazo M."/>
            <person name="Raj R."/>
            <person name="Reid J."/>
            <person name="Rouhana J."/>
            <person name="Saada N."/>
            <person name="Shang Y."/>
            <person name="Simmons D."/>
            <person name="Thornton R."/>
            <person name="Warren J."/>
            <person name="Weissenberger G."/>
            <person name="Zhang J."/>
            <person name="Zhang L."/>
            <person name="Zhou C."/>
            <person name="Zhu D."/>
            <person name="Muzny D."/>
            <person name="Worley K."/>
            <person name="Gibbs R."/>
        </authorList>
    </citation>
    <scope>NUCLEOTIDE SEQUENCE [LARGE SCALE GENOMIC DNA]</scope>
    <source>
        <strain evidence="6 7">ATCC 33300</strain>
    </source>
</reference>
<dbReference type="Pfam" id="PF00578">
    <property type="entry name" value="AhpC-TSA"/>
    <property type="match status" value="1"/>
</dbReference>
<comment type="caution">
    <text evidence="6">The sequence shown here is derived from an EMBL/GenBank/DDBJ whole genome shotgun (WGS) entry which is preliminary data.</text>
</comment>
<gene>
    <name evidence="6" type="ORF">HMPREF0765_4580</name>
</gene>
<evidence type="ECO:0000256" key="3">
    <source>
        <dbReference type="ARBA" id="ARBA00023157"/>
    </source>
</evidence>
<dbReference type="GO" id="GO:0004601">
    <property type="term" value="F:peroxidase activity"/>
    <property type="evidence" value="ECO:0007669"/>
    <property type="project" value="UniProtKB-KW"/>
</dbReference>
<dbReference type="InterPro" id="IPR000866">
    <property type="entry name" value="AhpC/TSA"/>
</dbReference>
<evidence type="ECO:0000256" key="2">
    <source>
        <dbReference type="ARBA" id="ARBA00022748"/>
    </source>
</evidence>
<proteinExistence type="predicted"/>
<keyword evidence="6" id="KW-0560">Oxidoreductase</keyword>
<dbReference type="EC" id="1.11.1.15" evidence="6"/>
<keyword evidence="2" id="KW-0201">Cytochrome c-type biogenesis</keyword>
<dbReference type="GO" id="GO:0030313">
    <property type="term" value="C:cell envelope"/>
    <property type="evidence" value="ECO:0007669"/>
    <property type="project" value="UniProtKB-SubCell"/>
</dbReference>
<evidence type="ECO:0000313" key="7">
    <source>
        <dbReference type="Proteomes" id="UP000006241"/>
    </source>
</evidence>
<dbReference type="HOGENOM" id="CLU_042529_1_1_10"/>
<accession>C2G4S4</accession>
<dbReference type="PROSITE" id="PS51352">
    <property type="entry name" value="THIOREDOXIN_2"/>
    <property type="match status" value="1"/>
</dbReference>
<evidence type="ECO:0000259" key="5">
    <source>
        <dbReference type="PROSITE" id="PS51352"/>
    </source>
</evidence>